<sequence>MTSLSYSPSGNAGNGGAISVTARGGNIIGNSGNSLLSSFALSQSGTAGNGGKVTLEAQNNITNLEILTLSSSNEAGEVAINGFGDLSVTNTRILTSKQVEVQNPFTGETITLDVGGEGQSGDVNITSVGNLTFNDTSIESDTKGSDNAGKVTLTSPGLVTFNNSQITSNTSNIGNAGDIAINAGVGIAFQGVYEYQNQSQRGGLFAGTTNQGNAGKITLNTPSLTLQNGANIATTTTSSGNAGDITIKNEQNLNINLASGTSISASTSNQGIGGNLKITAPNSISINGEGILSTETSGAGKAGKIDIISNNIDIQQTQLSTSTTATGNAGDIKIDTSTLTVARGAKVFALTNGSGNSGTITVNADNAVNLGIGVDDFSPVLSVETRNAGKAGDIIINTPTLTLSDTARITATATNTATNTEGGGSITLNASNMHLAGIVGVFAETEGLTPAGTLTLNPYQNESTLNITLAPQSQVSASTSGSGKGGDLILKAPEAINISGQGRLAVESRSTGDAGNILVTAPKFTLTDGVELSAAAVSSGKAGAVRVNSQDVTLSNNSRILASNVSSQSEGIILSGLENLRVNNHSEISASTQTGVAGSLSINSNSNPADSVEVSNNSRLAVEATGVGGKAGGVRINAEELRLNDASQISASNISGVSQDITLQGLHTLQLTNNSEISASTQTGQAGSVSINSGSNPVESVSLSHSNLSVAATGEGGKAGGVRINTQDLRLNDASQISASNVSGISEDITLKGLETLNVNNSMISASTQRGIAGSLTVNASQSVNLTGEGSLAVEATNGGTAGNLTVNTGRMSVTDGARVTVSSPDGEAGNLTIRANSLWLNQGKLTAETGASGVEGGANINLSGLNVLVMNDESLISAQAFNNANGGNINIESDFLIILPPIGSNGSDIIASAFGGDGGRINITGQGIFGIEERRAIEGNRTNDIDASSQFGNPGTVKLNVSIDPARGLTELPSNLVDVARLVNNNLCKASFGSSFIVTGRGGLPTSPFESLQGDSAWEDWRIGSNNELIDLRESDIVRSNNQTTRDNKPKVIVEAQGWY</sequence>
<dbReference type="InterPro" id="IPR012334">
    <property type="entry name" value="Pectin_lyas_fold"/>
</dbReference>
<comment type="caution">
    <text evidence="1">The sequence shown here is derived from an EMBL/GenBank/DDBJ whole genome shotgun (WGS) entry which is preliminary data.</text>
</comment>
<gene>
    <name evidence="1" type="ORF">NJ959_27275</name>
</gene>
<proteinExistence type="predicted"/>
<feature type="non-terminal residue" evidence="1">
    <location>
        <position position="1061"/>
    </location>
</feature>
<protein>
    <recommendedName>
        <fullName evidence="3">S-layer family protein</fullName>
    </recommendedName>
</protein>
<dbReference type="RefSeq" id="WP_373693721.1">
    <property type="nucleotide sequence ID" value="NZ_JAMZMM010000488.1"/>
</dbReference>
<evidence type="ECO:0000313" key="2">
    <source>
        <dbReference type="Proteomes" id="UP001204953"/>
    </source>
</evidence>
<dbReference type="Proteomes" id="UP001204953">
    <property type="component" value="Unassembled WGS sequence"/>
</dbReference>
<dbReference type="InterPro" id="IPR011050">
    <property type="entry name" value="Pectin_lyase_fold/virulence"/>
</dbReference>
<organism evidence="1 2">
    <name type="scientific">Limnofasciculus baicalensis BBK-W-15</name>
    <dbReference type="NCBI Taxonomy" id="2699891"/>
    <lineage>
        <taxon>Bacteria</taxon>
        <taxon>Bacillati</taxon>
        <taxon>Cyanobacteriota</taxon>
        <taxon>Cyanophyceae</taxon>
        <taxon>Coleofasciculales</taxon>
        <taxon>Coleofasciculaceae</taxon>
        <taxon>Limnofasciculus</taxon>
        <taxon>Limnofasciculus baicalensis</taxon>
    </lineage>
</organism>
<dbReference type="Gene3D" id="2.160.20.10">
    <property type="entry name" value="Single-stranded right-handed beta-helix, Pectin lyase-like"/>
    <property type="match status" value="3"/>
</dbReference>
<accession>A0AAE3KQS2</accession>
<evidence type="ECO:0000313" key="1">
    <source>
        <dbReference type="EMBL" id="MCP2732136.1"/>
    </source>
</evidence>
<dbReference type="EMBL" id="JAMZMM010000488">
    <property type="protein sequence ID" value="MCP2732136.1"/>
    <property type="molecule type" value="Genomic_DNA"/>
</dbReference>
<reference evidence="1" key="1">
    <citation type="submission" date="2022-06" db="EMBL/GenBank/DDBJ databases">
        <title>New cyanobacteria of genus Symplocastrum in benthos of Lake Baikal.</title>
        <authorList>
            <person name="Sorokovikova E."/>
            <person name="Tikhonova I."/>
            <person name="Krasnopeev A."/>
            <person name="Evseev P."/>
            <person name="Gladkikh A."/>
            <person name="Belykh O."/>
        </authorList>
    </citation>
    <scope>NUCLEOTIDE SEQUENCE</scope>
    <source>
        <strain evidence="1">BBK-W-15</strain>
    </source>
</reference>
<dbReference type="AlphaFoldDB" id="A0AAE3KQS2"/>
<dbReference type="SUPFAM" id="SSF51126">
    <property type="entry name" value="Pectin lyase-like"/>
    <property type="match status" value="3"/>
</dbReference>
<name>A0AAE3KQS2_9CYAN</name>
<evidence type="ECO:0008006" key="3">
    <source>
        <dbReference type="Google" id="ProtNLM"/>
    </source>
</evidence>
<keyword evidence="2" id="KW-1185">Reference proteome</keyword>